<gene>
    <name evidence="2" type="ORF">AVEN_82941_1</name>
</gene>
<reference evidence="2 3" key="1">
    <citation type="journal article" date="2019" name="Sci. Rep.">
        <title>Orb-weaving spider Araneus ventricosus genome elucidates the spidroin gene catalogue.</title>
        <authorList>
            <person name="Kono N."/>
            <person name="Nakamura H."/>
            <person name="Ohtoshi R."/>
            <person name="Moran D.A.P."/>
            <person name="Shinohara A."/>
            <person name="Yoshida Y."/>
            <person name="Fujiwara M."/>
            <person name="Mori M."/>
            <person name="Tomita M."/>
            <person name="Arakawa K."/>
        </authorList>
    </citation>
    <scope>NUCLEOTIDE SEQUENCE [LARGE SCALE GENOMIC DNA]</scope>
</reference>
<sequence length="157" mass="17438">MVHAINEDDQEGIKQCCESYLEKCEQDAQFPGRLFGAMKLRSNQMAQLIDIIAVTGNSTSGIKSRKFDTRFCQNLSCMLIWYTLNLLNKSQTSSHWCGAKIPTLARPTQEGCKAGRGPCTLNLPTRVKRPPADVVQKYPHCPGLPKKGVRPGEDSAR</sequence>
<evidence type="ECO:0000313" key="2">
    <source>
        <dbReference type="EMBL" id="GBM08260.1"/>
    </source>
</evidence>
<organism evidence="2 3">
    <name type="scientific">Araneus ventricosus</name>
    <name type="common">Orbweaver spider</name>
    <name type="synonym">Epeira ventricosa</name>
    <dbReference type="NCBI Taxonomy" id="182803"/>
    <lineage>
        <taxon>Eukaryota</taxon>
        <taxon>Metazoa</taxon>
        <taxon>Ecdysozoa</taxon>
        <taxon>Arthropoda</taxon>
        <taxon>Chelicerata</taxon>
        <taxon>Arachnida</taxon>
        <taxon>Araneae</taxon>
        <taxon>Araneomorphae</taxon>
        <taxon>Entelegynae</taxon>
        <taxon>Araneoidea</taxon>
        <taxon>Araneidae</taxon>
        <taxon>Araneus</taxon>
    </lineage>
</organism>
<proteinExistence type="predicted"/>
<dbReference type="EMBL" id="BGPR01000254">
    <property type="protein sequence ID" value="GBM08260.1"/>
    <property type="molecule type" value="Genomic_DNA"/>
</dbReference>
<dbReference type="AlphaFoldDB" id="A0A4Y2CV03"/>
<keyword evidence="3" id="KW-1185">Reference proteome</keyword>
<protein>
    <submittedName>
        <fullName evidence="2">Uncharacterized protein</fullName>
    </submittedName>
</protein>
<evidence type="ECO:0000313" key="3">
    <source>
        <dbReference type="Proteomes" id="UP000499080"/>
    </source>
</evidence>
<dbReference type="Proteomes" id="UP000499080">
    <property type="component" value="Unassembled WGS sequence"/>
</dbReference>
<accession>A0A4Y2CV03</accession>
<comment type="caution">
    <text evidence="2">The sequence shown here is derived from an EMBL/GenBank/DDBJ whole genome shotgun (WGS) entry which is preliminary data.</text>
</comment>
<name>A0A4Y2CV03_ARAVE</name>
<feature type="region of interest" description="Disordered" evidence="1">
    <location>
        <begin position="134"/>
        <end position="157"/>
    </location>
</feature>
<evidence type="ECO:0000256" key="1">
    <source>
        <dbReference type="SAM" id="MobiDB-lite"/>
    </source>
</evidence>